<keyword evidence="3" id="KW-1185">Reference proteome</keyword>
<dbReference type="PROSITE" id="PS51819">
    <property type="entry name" value="VOC"/>
    <property type="match status" value="1"/>
</dbReference>
<evidence type="ECO:0000313" key="2">
    <source>
        <dbReference type="EMBL" id="MFK4263623.1"/>
    </source>
</evidence>
<dbReference type="InterPro" id="IPR029068">
    <property type="entry name" value="Glyas_Bleomycin-R_OHBP_Dase"/>
</dbReference>
<dbReference type="Proteomes" id="UP001620295">
    <property type="component" value="Unassembled WGS sequence"/>
</dbReference>
<dbReference type="Pfam" id="PF00903">
    <property type="entry name" value="Glyoxalase"/>
    <property type="match status" value="1"/>
</dbReference>
<reference evidence="2 3" key="1">
    <citation type="submission" date="2024-11" db="EMBL/GenBank/DDBJ databases">
        <title>The Natural Products Discovery Center: Release of the First 8490 Sequenced Strains for Exploring Actinobacteria Biosynthetic Diversity.</title>
        <authorList>
            <person name="Kalkreuter E."/>
            <person name="Kautsar S.A."/>
            <person name="Yang D."/>
            <person name="Bader C.D."/>
            <person name="Teijaro C.N."/>
            <person name="Fluegel L."/>
            <person name="Davis C.M."/>
            <person name="Simpson J.R."/>
            <person name="Lauterbach L."/>
            <person name="Steele A.D."/>
            <person name="Gui C."/>
            <person name="Meng S."/>
            <person name="Li G."/>
            <person name="Viehrig K."/>
            <person name="Ye F."/>
            <person name="Su P."/>
            <person name="Kiefer A.F."/>
            <person name="Nichols A."/>
            <person name="Cepeda A.J."/>
            <person name="Yan W."/>
            <person name="Fan B."/>
            <person name="Jiang Y."/>
            <person name="Adhikari A."/>
            <person name="Zheng C.-J."/>
            <person name="Schuster L."/>
            <person name="Cowan T.M."/>
            <person name="Smanski M.J."/>
            <person name="Chevrette M.G."/>
            <person name="De Carvalho L.P.S."/>
            <person name="Shen B."/>
        </authorList>
    </citation>
    <scope>NUCLEOTIDE SEQUENCE [LARGE SCALE GENOMIC DNA]</scope>
    <source>
        <strain evidence="2 3">NPDC020863</strain>
    </source>
</reference>
<dbReference type="PANTHER" id="PTHR36437">
    <property type="entry name" value="GLYOXALASE/BLEOMYCIN RESISTANCE PROTEIN/DIOXYGENASE"/>
    <property type="match status" value="1"/>
</dbReference>
<accession>A0ABW8LDQ1</accession>
<feature type="domain" description="VOC" evidence="1">
    <location>
        <begin position="2"/>
        <end position="127"/>
    </location>
</feature>
<name>A0ABW8LDQ1_9ACTN</name>
<comment type="caution">
    <text evidence="2">The sequence shown here is derived from an EMBL/GenBank/DDBJ whole genome shotgun (WGS) entry which is preliminary data.</text>
</comment>
<dbReference type="InterPro" id="IPR004360">
    <property type="entry name" value="Glyas_Fos-R_dOase_dom"/>
</dbReference>
<dbReference type="Gene3D" id="3.10.180.10">
    <property type="entry name" value="2,3-Dihydroxybiphenyl 1,2-Dioxygenase, domain 1"/>
    <property type="match status" value="1"/>
</dbReference>
<protein>
    <submittedName>
        <fullName evidence="2">VOC family protein</fullName>
    </submittedName>
</protein>
<dbReference type="SUPFAM" id="SSF54593">
    <property type="entry name" value="Glyoxalase/Bleomycin resistance protein/Dihydroxybiphenyl dioxygenase"/>
    <property type="match status" value="1"/>
</dbReference>
<dbReference type="PANTHER" id="PTHR36437:SF2">
    <property type="entry name" value="GLYOXALASE_BLEOMYCIN RESISTANCE PROTEIN_DIOXYGENASE"/>
    <property type="match status" value="1"/>
</dbReference>
<dbReference type="InterPro" id="IPR037523">
    <property type="entry name" value="VOC_core"/>
</dbReference>
<organism evidence="2 3">
    <name type="scientific">Streptomyces milbemycinicus</name>
    <dbReference type="NCBI Taxonomy" id="476552"/>
    <lineage>
        <taxon>Bacteria</taxon>
        <taxon>Bacillati</taxon>
        <taxon>Actinomycetota</taxon>
        <taxon>Actinomycetes</taxon>
        <taxon>Kitasatosporales</taxon>
        <taxon>Streptomycetaceae</taxon>
        <taxon>Streptomyces</taxon>
    </lineage>
</organism>
<dbReference type="CDD" id="cd07263">
    <property type="entry name" value="VOC_like"/>
    <property type="match status" value="1"/>
</dbReference>
<gene>
    <name evidence="2" type="ORF">ACI2L5_01600</name>
</gene>
<dbReference type="RefSeq" id="WP_358637415.1">
    <property type="nucleotide sequence ID" value="NZ_JBFACG010000010.1"/>
</dbReference>
<evidence type="ECO:0000259" key="1">
    <source>
        <dbReference type="PROSITE" id="PS51819"/>
    </source>
</evidence>
<proteinExistence type="predicted"/>
<sequence>MKIHLTSVFVDDQDRALRFYTDVLGFVKKHDVPLGEDRWLTVVSPEDPEGTELLLEPSGHPAVNPYKTALVQDGIPAASFAVDDVRAEFSRLRELGVHFTQEPLEMGKVTTAVLDDTCGNLIQIVHSD</sequence>
<evidence type="ECO:0000313" key="3">
    <source>
        <dbReference type="Proteomes" id="UP001620295"/>
    </source>
</evidence>
<dbReference type="EMBL" id="JBJDQH010000001">
    <property type="protein sequence ID" value="MFK4263623.1"/>
    <property type="molecule type" value="Genomic_DNA"/>
</dbReference>